<dbReference type="InterPro" id="IPR017850">
    <property type="entry name" value="Alkaline_phosphatase_core_sf"/>
</dbReference>
<dbReference type="Proteomes" id="UP000285301">
    <property type="component" value="Unassembled WGS sequence"/>
</dbReference>
<evidence type="ECO:0000313" key="9">
    <source>
        <dbReference type="Proteomes" id="UP000285301"/>
    </source>
</evidence>
<evidence type="ECO:0000313" key="8">
    <source>
        <dbReference type="EMBL" id="RWS01143.1"/>
    </source>
</evidence>
<dbReference type="AlphaFoldDB" id="A0A443QDM6"/>
<keyword evidence="1" id="KW-0479">Metal-binding</keyword>
<evidence type="ECO:0000256" key="2">
    <source>
        <dbReference type="ARBA" id="ARBA00022771"/>
    </source>
</evidence>
<gene>
    <name evidence="8" type="ORF">B4U79_08719</name>
</gene>
<dbReference type="GO" id="GO:0008270">
    <property type="term" value="F:zinc ion binding"/>
    <property type="evidence" value="ECO:0007669"/>
    <property type="project" value="UniProtKB-KW"/>
</dbReference>
<dbReference type="InterPro" id="IPR047115">
    <property type="entry name" value="ARSB"/>
</dbReference>
<dbReference type="PANTHER" id="PTHR10342:SF274">
    <property type="entry name" value="ARYLSULFATASE B"/>
    <property type="match status" value="1"/>
</dbReference>
<dbReference type="Gene3D" id="3.40.720.10">
    <property type="entry name" value="Alkaline Phosphatase, subunit A"/>
    <property type="match status" value="2"/>
</dbReference>
<dbReference type="InterPro" id="IPR013083">
    <property type="entry name" value="Znf_RING/FYVE/PHD"/>
</dbReference>
<dbReference type="Gene3D" id="3.30.40.10">
    <property type="entry name" value="Zinc/RING finger domain, C3HC4 (zinc finger)"/>
    <property type="match status" value="1"/>
</dbReference>
<evidence type="ECO:0000256" key="5">
    <source>
        <dbReference type="ARBA" id="ARBA00023180"/>
    </source>
</evidence>
<keyword evidence="2 6" id="KW-0863">Zinc-finger</keyword>
<dbReference type="SUPFAM" id="SSF53649">
    <property type="entry name" value="Alkaline phosphatase-like"/>
    <property type="match status" value="1"/>
</dbReference>
<keyword evidence="5" id="KW-0325">Glycoprotein</keyword>
<accession>A0A443QDM6</accession>
<dbReference type="OrthoDB" id="1431934at2759"/>
<dbReference type="SUPFAM" id="SSF57850">
    <property type="entry name" value="RING/U-box"/>
    <property type="match status" value="1"/>
</dbReference>
<dbReference type="PANTHER" id="PTHR10342">
    <property type="entry name" value="ARYLSULFATASE"/>
    <property type="match status" value="1"/>
</dbReference>
<evidence type="ECO:0000256" key="6">
    <source>
        <dbReference type="PROSITE-ProRule" id="PRU00175"/>
    </source>
</evidence>
<evidence type="ECO:0000256" key="1">
    <source>
        <dbReference type="ARBA" id="ARBA00022723"/>
    </source>
</evidence>
<evidence type="ECO:0000256" key="3">
    <source>
        <dbReference type="ARBA" id="ARBA00022833"/>
    </source>
</evidence>
<evidence type="ECO:0000259" key="7">
    <source>
        <dbReference type="PROSITE" id="PS50089"/>
    </source>
</evidence>
<reference evidence="8 9" key="1">
    <citation type="journal article" date="2018" name="Gigascience">
        <title>Genomes of trombidid mites reveal novel predicted allergens and laterally-transferred genes associated with secondary metabolism.</title>
        <authorList>
            <person name="Dong X."/>
            <person name="Chaisiri K."/>
            <person name="Xia D."/>
            <person name="Armstrong S.D."/>
            <person name="Fang Y."/>
            <person name="Donnelly M.J."/>
            <person name="Kadowaki T."/>
            <person name="McGarry J.W."/>
            <person name="Darby A.C."/>
            <person name="Makepeace B.L."/>
        </authorList>
    </citation>
    <scope>NUCLEOTIDE SEQUENCE [LARGE SCALE GENOMIC DNA]</scope>
    <source>
        <strain evidence="8">UoL-WK</strain>
    </source>
</reference>
<dbReference type="PROSITE" id="PS50089">
    <property type="entry name" value="ZF_RING_2"/>
    <property type="match status" value="1"/>
</dbReference>
<keyword evidence="3" id="KW-0862">Zinc</keyword>
<dbReference type="STRING" id="1965070.A0A443QDM6"/>
<dbReference type="InterPro" id="IPR001841">
    <property type="entry name" value="Znf_RING"/>
</dbReference>
<feature type="domain" description="RING-type" evidence="7">
    <location>
        <begin position="35"/>
        <end position="83"/>
    </location>
</feature>
<organism evidence="8 9">
    <name type="scientific">Dinothrombium tinctorium</name>
    <dbReference type="NCBI Taxonomy" id="1965070"/>
    <lineage>
        <taxon>Eukaryota</taxon>
        <taxon>Metazoa</taxon>
        <taxon>Ecdysozoa</taxon>
        <taxon>Arthropoda</taxon>
        <taxon>Chelicerata</taxon>
        <taxon>Arachnida</taxon>
        <taxon>Acari</taxon>
        <taxon>Acariformes</taxon>
        <taxon>Trombidiformes</taxon>
        <taxon>Prostigmata</taxon>
        <taxon>Anystina</taxon>
        <taxon>Parasitengona</taxon>
        <taxon>Trombidioidea</taxon>
        <taxon>Trombidiidae</taxon>
        <taxon>Dinothrombium</taxon>
    </lineage>
</organism>
<keyword evidence="9" id="KW-1185">Reference proteome</keyword>
<protein>
    <submittedName>
        <fullName evidence="8">Arylsulfatase B-like isoform X2</fullName>
    </submittedName>
</protein>
<evidence type="ECO:0000256" key="4">
    <source>
        <dbReference type="ARBA" id="ARBA00022837"/>
    </source>
</evidence>
<sequence>MSIQSQPPDSPSTSFESSSKAEKDAVTSESGICNCCICLNDFAEKYIIRLACEHIICKECFQLYIHNLIPASKVEAFICPFHECSSKLSLDLIRQSISKRLLAEFDKFLLEEYFERNKVWVPYLRDDVLAFFSNEASSSKVASQHCEANNKEAFDNYSKHSDHKKTDSEEQQNESILDEEQLSWNLITVKTHLILNFNDIRKTEDAITWFASDVIIPFVGYVWKTHLVGKLHQWHHKKEFLSTYRVFDTHFGYRHAKSDYFDHSDLDDYWGNDILRDLKEFFDKFSHIEDHDRRVFAEMLAALDAVGEIFEELANSNEVHNTIILFTSDNGGTPNGR</sequence>
<name>A0A443QDM6_9ACAR</name>
<feature type="non-terminal residue" evidence="8">
    <location>
        <position position="337"/>
    </location>
</feature>
<keyword evidence="4" id="KW-0106">Calcium</keyword>
<dbReference type="GO" id="GO:0008484">
    <property type="term" value="F:sulfuric ester hydrolase activity"/>
    <property type="evidence" value="ECO:0007669"/>
    <property type="project" value="InterPro"/>
</dbReference>
<proteinExistence type="predicted"/>
<dbReference type="EMBL" id="NCKU01009777">
    <property type="protein sequence ID" value="RWS01143.1"/>
    <property type="molecule type" value="Genomic_DNA"/>
</dbReference>
<comment type="caution">
    <text evidence="8">The sequence shown here is derived from an EMBL/GenBank/DDBJ whole genome shotgun (WGS) entry which is preliminary data.</text>
</comment>